<evidence type="ECO:0000313" key="3">
    <source>
        <dbReference type="EMBL" id="MBM6948220.1"/>
    </source>
</evidence>
<feature type="compositionally biased region" description="Gly residues" evidence="1">
    <location>
        <begin position="349"/>
        <end position="363"/>
    </location>
</feature>
<name>A0A939BGM2_9CLOT</name>
<reference evidence="3" key="1">
    <citation type="submission" date="2020-08" db="EMBL/GenBank/DDBJ databases">
        <authorList>
            <person name="Cejkova D."/>
            <person name="Kubasova T."/>
            <person name="Jahodarova E."/>
            <person name="Rychlik I."/>
        </authorList>
    </citation>
    <scope>NUCLEOTIDE SEQUENCE</scope>
    <source>
        <strain evidence="3">An582</strain>
    </source>
</reference>
<dbReference type="RefSeq" id="WP_204906240.1">
    <property type="nucleotide sequence ID" value="NZ_JACJKS010000006.1"/>
</dbReference>
<dbReference type="PANTHER" id="PTHR30469">
    <property type="entry name" value="MULTIDRUG RESISTANCE PROTEIN MDTA"/>
    <property type="match status" value="1"/>
</dbReference>
<dbReference type="Gene3D" id="2.40.30.170">
    <property type="match status" value="1"/>
</dbReference>
<dbReference type="GO" id="GO:0015562">
    <property type="term" value="F:efflux transmembrane transporter activity"/>
    <property type="evidence" value="ECO:0007669"/>
    <property type="project" value="TreeGrafter"/>
</dbReference>
<accession>A0A939BGM2</accession>
<feature type="region of interest" description="Disordered" evidence="1">
    <location>
        <begin position="311"/>
        <end position="330"/>
    </location>
</feature>
<sequence length="363" mass="37372">MGKTSAADNKKKKGKRVRRILLCAAVLLAAGTAAFILVPRLAGRGNENEITTSYLVDEVTVGDVSSTVSGSGTLSPISQQTLTAEFGAELSSVNFSAGDSVSEGEVIAVIDSDARGSREIKAPYDGILTEVPVRAGDSVSAGGEVAMIMGKDGFTLDIAVDELDIAAIEQDQEVAVSIDAVSGEQTGTVSEISYNGSSNGGTTAYQATVKLDYVEDVYPGMSASAEIVTEDSGEGMIVPVEAVGTSGDDSYVCLAPEGAEAGDVYEEDDLDPEKLTKVTVETGMSDGTYIRIDSEELEEGDLIVITQVTSSLTGQEEGAQSSGQPGEFPDGMDFGDFDFGDIDPSELPEGGGPGGMFPGGGSY</sequence>
<feature type="region of interest" description="Disordered" evidence="1">
    <location>
        <begin position="338"/>
        <end position="363"/>
    </location>
</feature>
<dbReference type="Gene3D" id="2.40.50.100">
    <property type="match status" value="1"/>
</dbReference>
<dbReference type="Pfam" id="PF00364">
    <property type="entry name" value="Biotin_lipoyl"/>
    <property type="match status" value="1"/>
</dbReference>
<organism evidence="3 4">
    <name type="scientific">Mordavella massiliensis</name>
    <dbReference type="NCBI Taxonomy" id="1871024"/>
    <lineage>
        <taxon>Bacteria</taxon>
        <taxon>Bacillati</taxon>
        <taxon>Bacillota</taxon>
        <taxon>Clostridia</taxon>
        <taxon>Eubacteriales</taxon>
        <taxon>Clostridiaceae</taxon>
        <taxon>Mordavella</taxon>
    </lineage>
</organism>
<protein>
    <submittedName>
        <fullName evidence="3">HlyD family efflux transporter periplasmic adaptor subunit</fullName>
    </submittedName>
</protein>
<evidence type="ECO:0000313" key="4">
    <source>
        <dbReference type="Proteomes" id="UP000705508"/>
    </source>
</evidence>
<feature type="compositionally biased region" description="Polar residues" evidence="1">
    <location>
        <begin position="311"/>
        <end position="324"/>
    </location>
</feature>
<dbReference type="GO" id="GO:1990281">
    <property type="term" value="C:efflux pump complex"/>
    <property type="evidence" value="ECO:0007669"/>
    <property type="project" value="TreeGrafter"/>
</dbReference>
<dbReference type="SUPFAM" id="SSF51230">
    <property type="entry name" value="Single hybrid motif"/>
    <property type="match status" value="1"/>
</dbReference>
<dbReference type="InterPro" id="IPR011053">
    <property type="entry name" value="Single_hybrid_motif"/>
</dbReference>
<proteinExistence type="predicted"/>
<dbReference type="CDD" id="cd06849">
    <property type="entry name" value="lipoyl_domain"/>
    <property type="match status" value="1"/>
</dbReference>
<dbReference type="InterPro" id="IPR000089">
    <property type="entry name" value="Biotin_lipoyl"/>
</dbReference>
<gene>
    <name evidence="3" type="ORF">H6A20_06055</name>
</gene>
<evidence type="ECO:0000259" key="2">
    <source>
        <dbReference type="Pfam" id="PF00364"/>
    </source>
</evidence>
<dbReference type="AlphaFoldDB" id="A0A939BGM2"/>
<dbReference type="Proteomes" id="UP000705508">
    <property type="component" value="Unassembled WGS sequence"/>
</dbReference>
<feature type="domain" description="Lipoyl-binding" evidence="2">
    <location>
        <begin position="91"/>
        <end position="148"/>
    </location>
</feature>
<dbReference type="EMBL" id="JACJKS010000006">
    <property type="protein sequence ID" value="MBM6948220.1"/>
    <property type="molecule type" value="Genomic_DNA"/>
</dbReference>
<dbReference type="Gene3D" id="2.40.420.20">
    <property type="match status" value="1"/>
</dbReference>
<evidence type="ECO:0000256" key="1">
    <source>
        <dbReference type="SAM" id="MobiDB-lite"/>
    </source>
</evidence>
<comment type="caution">
    <text evidence="3">The sequence shown here is derived from an EMBL/GenBank/DDBJ whole genome shotgun (WGS) entry which is preliminary data.</text>
</comment>
<dbReference type="PANTHER" id="PTHR30469:SF33">
    <property type="entry name" value="SLR1207 PROTEIN"/>
    <property type="match status" value="1"/>
</dbReference>
<reference evidence="3" key="2">
    <citation type="journal article" date="2021" name="Sci. Rep.">
        <title>The distribution of antibiotic resistance genes in chicken gut microbiota commensals.</title>
        <authorList>
            <person name="Juricova H."/>
            <person name="Matiasovicova J."/>
            <person name="Kubasova T."/>
            <person name="Cejkova D."/>
            <person name="Rychlik I."/>
        </authorList>
    </citation>
    <scope>NUCLEOTIDE SEQUENCE</scope>
    <source>
        <strain evidence="3">An582</strain>
    </source>
</reference>